<name>A0A553JJP2_SHEHA</name>
<feature type="transmembrane region" description="Helical" evidence="5">
    <location>
        <begin position="12"/>
        <end position="32"/>
    </location>
</feature>
<dbReference type="OrthoDB" id="9811969at2"/>
<feature type="transmembrane region" description="Helical" evidence="5">
    <location>
        <begin position="44"/>
        <end position="62"/>
    </location>
</feature>
<keyword evidence="2 5" id="KW-0812">Transmembrane</keyword>
<dbReference type="Proteomes" id="UP000318126">
    <property type="component" value="Unassembled WGS sequence"/>
</dbReference>
<reference evidence="7" key="1">
    <citation type="submission" date="2019-07" db="EMBL/GenBank/DDBJ databases">
        <title>Shewanella sp. YLB-08 draft genomic sequence.</title>
        <authorList>
            <person name="Yu L."/>
        </authorList>
    </citation>
    <scope>NUCLEOTIDE SEQUENCE [LARGE SCALE GENOMIC DNA]</scope>
    <source>
        <strain evidence="7">JCM 20706</strain>
    </source>
</reference>
<comment type="caution">
    <text evidence="6">The sequence shown here is derived from an EMBL/GenBank/DDBJ whole genome shotgun (WGS) entry which is preliminary data.</text>
</comment>
<dbReference type="Pfam" id="PF04191">
    <property type="entry name" value="PEMT"/>
    <property type="match status" value="1"/>
</dbReference>
<keyword evidence="6" id="KW-0489">Methyltransferase</keyword>
<protein>
    <submittedName>
        <fullName evidence="6">Isoprenylcysteine carboxylmethyltransferase family protein</fullName>
    </submittedName>
</protein>
<evidence type="ECO:0000313" key="7">
    <source>
        <dbReference type="Proteomes" id="UP000318126"/>
    </source>
</evidence>
<dbReference type="EMBL" id="VKGK01000029">
    <property type="protein sequence ID" value="TRY12664.1"/>
    <property type="molecule type" value="Genomic_DNA"/>
</dbReference>
<dbReference type="RefSeq" id="WP_144041868.1">
    <property type="nucleotide sequence ID" value="NZ_BMPL01000028.1"/>
</dbReference>
<keyword evidence="6" id="KW-0808">Transferase</keyword>
<keyword evidence="4 5" id="KW-0472">Membrane</keyword>
<feature type="transmembrane region" description="Helical" evidence="5">
    <location>
        <begin position="111"/>
        <end position="129"/>
    </location>
</feature>
<comment type="subcellular location">
    <subcellularLocation>
        <location evidence="1">Endomembrane system</location>
        <topology evidence="1">Multi-pass membrane protein</topology>
    </subcellularLocation>
</comment>
<accession>A0A553JJP2</accession>
<keyword evidence="3 5" id="KW-1133">Transmembrane helix</keyword>
<gene>
    <name evidence="6" type="ORF">FN961_19575</name>
</gene>
<dbReference type="Gene3D" id="1.20.120.1630">
    <property type="match status" value="1"/>
</dbReference>
<dbReference type="GO" id="GO:0032259">
    <property type="term" value="P:methylation"/>
    <property type="evidence" value="ECO:0007669"/>
    <property type="project" value="UniProtKB-KW"/>
</dbReference>
<evidence type="ECO:0000256" key="2">
    <source>
        <dbReference type="ARBA" id="ARBA00022692"/>
    </source>
</evidence>
<proteinExistence type="predicted"/>
<organism evidence="6 7">
    <name type="scientific">Shewanella hanedai</name>
    <name type="common">Alteromonas hanedai</name>
    <dbReference type="NCBI Taxonomy" id="25"/>
    <lineage>
        <taxon>Bacteria</taxon>
        <taxon>Pseudomonadati</taxon>
        <taxon>Pseudomonadota</taxon>
        <taxon>Gammaproteobacteria</taxon>
        <taxon>Alteromonadales</taxon>
        <taxon>Shewanellaceae</taxon>
        <taxon>Shewanella</taxon>
    </lineage>
</organism>
<dbReference type="PANTHER" id="PTHR12714:SF24">
    <property type="entry name" value="SLR1182 PROTEIN"/>
    <property type="match status" value="1"/>
</dbReference>
<evidence type="ECO:0000256" key="4">
    <source>
        <dbReference type="ARBA" id="ARBA00023136"/>
    </source>
</evidence>
<dbReference type="GO" id="GO:0008168">
    <property type="term" value="F:methyltransferase activity"/>
    <property type="evidence" value="ECO:0007669"/>
    <property type="project" value="UniProtKB-KW"/>
</dbReference>
<evidence type="ECO:0000313" key="6">
    <source>
        <dbReference type="EMBL" id="TRY12664.1"/>
    </source>
</evidence>
<dbReference type="AlphaFoldDB" id="A0A553JJP2"/>
<sequence length="155" mass="17586">MEKDVNGPGVKIPPPLIFILFMLLAYLNSLFAPIELTFTAPITYLGLALLLVGVTLLLYLLYQFKTAKTAVEPWQPTSSIIKTGVYAYSRNPIYLAFCTVPVGLGLYFSDVWLISSVLPSCIGVYYVAIKPEEAYLTRKFGDEYLRYQEKVRRWI</sequence>
<dbReference type="GO" id="GO:0012505">
    <property type="term" value="C:endomembrane system"/>
    <property type="evidence" value="ECO:0007669"/>
    <property type="project" value="UniProtKB-SubCell"/>
</dbReference>
<keyword evidence="7" id="KW-1185">Reference proteome</keyword>
<dbReference type="PANTHER" id="PTHR12714">
    <property type="entry name" value="PROTEIN-S ISOPRENYLCYSTEINE O-METHYLTRANSFERASE"/>
    <property type="match status" value="1"/>
</dbReference>
<evidence type="ECO:0000256" key="3">
    <source>
        <dbReference type="ARBA" id="ARBA00022989"/>
    </source>
</evidence>
<evidence type="ECO:0000256" key="5">
    <source>
        <dbReference type="SAM" id="Phobius"/>
    </source>
</evidence>
<evidence type="ECO:0000256" key="1">
    <source>
        <dbReference type="ARBA" id="ARBA00004127"/>
    </source>
</evidence>
<dbReference type="InterPro" id="IPR007318">
    <property type="entry name" value="Phopholipid_MeTrfase"/>
</dbReference>